<keyword evidence="2" id="KW-1185">Reference proteome</keyword>
<dbReference type="EMBL" id="BMAW01068012">
    <property type="protein sequence ID" value="GFT62369.1"/>
    <property type="molecule type" value="Genomic_DNA"/>
</dbReference>
<protein>
    <submittedName>
        <fullName evidence="1">Uncharacterized protein</fullName>
    </submittedName>
</protein>
<proteinExistence type="predicted"/>
<reference evidence="1" key="1">
    <citation type="submission" date="2020-08" db="EMBL/GenBank/DDBJ databases">
        <title>Multicomponent nature underlies the extraordinary mechanical properties of spider dragline silk.</title>
        <authorList>
            <person name="Kono N."/>
            <person name="Nakamura H."/>
            <person name="Mori M."/>
            <person name="Yoshida Y."/>
            <person name="Ohtoshi R."/>
            <person name="Malay A.D."/>
            <person name="Moran D.A.P."/>
            <person name="Tomita M."/>
            <person name="Numata K."/>
            <person name="Arakawa K."/>
        </authorList>
    </citation>
    <scope>NUCLEOTIDE SEQUENCE</scope>
</reference>
<comment type="caution">
    <text evidence="1">The sequence shown here is derived from an EMBL/GenBank/DDBJ whole genome shotgun (WGS) entry which is preliminary data.</text>
</comment>
<accession>A0A8X6TVX8</accession>
<organism evidence="1 2">
    <name type="scientific">Nephila pilipes</name>
    <name type="common">Giant wood spider</name>
    <name type="synonym">Nephila maculata</name>
    <dbReference type="NCBI Taxonomy" id="299642"/>
    <lineage>
        <taxon>Eukaryota</taxon>
        <taxon>Metazoa</taxon>
        <taxon>Ecdysozoa</taxon>
        <taxon>Arthropoda</taxon>
        <taxon>Chelicerata</taxon>
        <taxon>Arachnida</taxon>
        <taxon>Araneae</taxon>
        <taxon>Araneomorphae</taxon>
        <taxon>Entelegynae</taxon>
        <taxon>Araneoidea</taxon>
        <taxon>Nephilidae</taxon>
        <taxon>Nephila</taxon>
    </lineage>
</organism>
<gene>
    <name evidence="1" type="ORF">NPIL_589361</name>
</gene>
<dbReference type="Proteomes" id="UP000887013">
    <property type="component" value="Unassembled WGS sequence"/>
</dbReference>
<dbReference type="AlphaFoldDB" id="A0A8X6TVX8"/>
<evidence type="ECO:0000313" key="1">
    <source>
        <dbReference type="EMBL" id="GFT62369.1"/>
    </source>
</evidence>
<evidence type="ECO:0000313" key="2">
    <source>
        <dbReference type="Proteomes" id="UP000887013"/>
    </source>
</evidence>
<sequence>MSDSIDTSSHGTCCDALQHRQQARVIVCEVAVDACKSMISIIEIPERRTKLSLAVDAYERTIGKREWAHASIVAINLSRILGLNLSDPIDYDSMAQSQ</sequence>
<name>A0A8X6TVX8_NEPPI</name>